<gene>
    <name evidence="2" type="ORF">M378DRAFT_468977</name>
</gene>
<dbReference type="HOGENOM" id="CLU_021108_5_2_1"/>
<dbReference type="OrthoDB" id="3222453at2759"/>
<reference evidence="2 3" key="1">
    <citation type="submission" date="2014-04" db="EMBL/GenBank/DDBJ databases">
        <title>Evolutionary Origins and Diversification of the Mycorrhizal Mutualists.</title>
        <authorList>
            <consortium name="DOE Joint Genome Institute"/>
            <consortium name="Mycorrhizal Genomics Consortium"/>
            <person name="Kohler A."/>
            <person name="Kuo A."/>
            <person name="Nagy L.G."/>
            <person name="Floudas D."/>
            <person name="Copeland A."/>
            <person name="Barry K.W."/>
            <person name="Cichocki N."/>
            <person name="Veneault-Fourrey C."/>
            <person name="LaButti K."/>
            <person name="Lindquist E.A."/>
            <person name="Lipzen A."/>
            <person name="Lundell T."/>
            <person name="Morin E."/>
            <person name="Murat C."/>
            <person name="Riley R."/>
            <person name="Ohm R."/>
            <person name="Sun H."/>
            <person name="Tunlid A."/>
            <person name="Henrissat B."/>
            <person name="Grigoriev I.V."/>
            <person name="Hibbett D.S."/>
            <person name="Martin F."/>
        </authorList>
    </citation>
    <scope>NUCLEOTIDE SEQUENCE [LARGE SCALE GENOMIC DNA]</scope>
    <source>
        <strain evidence="2 3">Koide BX008</strain>
    </source>
</reference>
<dbReference type="InParanoid" id="A0A0C2W5Q2"/>
<feature type="region of interest" description="Disordered" evidence="1">
    <location>
        <begin position="90"/>
        <end position="114"/>
    </location>
</feature>
<dbReference type="STRING" id="946122.A0A0C2W5Q2"/>
<dbReference type="EMBL" id="KN818420">
    <property type="protein sequence ID" value="KIL56457.1"/>
    <property type="molecule type" value="Genomic_DNA"/>
</dbReference>
<evidence type="ECO:0000256" key="1">
    <source>
        <dbReference type="SAM" id="MobiDB-lite"/>
    </source>
</evidence>
<organism evidence="2 3">
    <name type="scientific">Amanita muscaria (strain Koide BX008)</name>
    <dbReference type="NCBI Taxonomy" id="946122"/>
    <lineage>
        <taxon>Eukaryota</taxon>
        <taxon>Fungi</taxon>
        <taxon>Dikarya</taxon>
        <taxon>Basidiomycota</taxon>
        <taxon>Agaricomycotina</taxon>
        <taxon>Agaricomycetes</taxon>
        <taxon>Agaricomycetidae</taxon>
        <taxon>Agaricales</taxon>
        <taxon>Pluteineae</taxon>
        <taxon>Amanitaceae</taxon>
        <taxon>Amanita</taxon>
    </lineage>
</organism>
<evidence type="ECO:0000313" key="2">
    <source>
        <dbReference type="EMBL" id="KIL56457.1"/>
    </source>
</evidence>
<protein>
    <submittedName>
        <fullName evidence="2">Uncharacterized protein</fullName>
    </submittedName>
</protein>
<evidence type="ECO:0000313" key="3">
    <source>
        <dbReference type="Proteomes" id="UP000054549"/>
    </source>
</evidence>
<feature type="region of interest" description="Disordered" evidence="1">
    <location>
        <begin position="411"/>
        <end position="455"/>
    </location>
</feature>
<dbReference type="Proteomes" id="UP000054549">
    <property type="component" value="Unassembled WGS sequence"/>
</dbReference>
<accession>A0A0C2W5Q2</accession>
<keyword evidence="3" id="KW-1185">Reference proteome</keyword>
<name>A0A0C2W5Q2_AMAMK</name>
<sequence>MIPSAAAVKASASTLSGASVKTAEGNDFMNVGRDMVKFENVNLIVNNHCAAGDGPSEVREDASSGSIVTTNLFDTLATLLSGIFGLKASETNPISSGNTPQQSAPDYDARDHSEPRATVTEITDMMASVSLSVLDTSNSTVSSFTQSSFSERYIRSMLECNEGYPLYEPEPEPNQEGVGIGDVGLVTEDGGFDFLFNVCPPADISTNPAELPDDFEMLRSPEILVKTHFQSEARLFSNGVKRTEEPDIKYTCSGPEGGVLELPSGATRFGAKDKLSFKELAIRHAENWYRYTVLTRRRDAQNGSLYIVTSCIKCTDWGIAVFDRPSYPQDYLRFITNEENQPGQSKYRWKGSGAYMPKVALNRGDAGFNDVDGPNQCVFLRGYKIMLRKDIWKNIMNRQFAGTSYVTATPYRPHSGNKPESPCQDNSSSQDDPSQSRADNSPMFDCGTSRPAQNTCSRTDTSARVILYEYSKTSPAHPSDLINAILLCQEPKAKVALTHDDDWCDLLRYHSQILESEALAKVGLPYTSNVDENAFPLTCI</sequence>
<proteinExistence type="predicted"/>
<dbReference type="AlphaFoldDB" id="A0A0C2W5Q2"/>
<feature type="compositionally biased region" description="Low complexity" evidence="1">
    <location>
        <begin position="421"/>
        <end position="436"/>
    </location>
</feature>
<feature type="compositionally biased region" description="Polar residues" evidence="1">
    <location>
        <begin position="90"/>
        <end position="104"/>
    </location>
</feature>